<dbReference type="PANTHER" id="PTHR12835">
    <property type="entry name" value="BIOTIN PROTEIN LIGASE"/>
    <property type="match status" value="1"/>
</dbReference>
<proteinExistence type="predicted"/>
<protein>
    <recommendedName>
        <fullName evidence="3">biotin--[biotin carboxyl-carrier protein] ligase</fullName>
        <ecNumber evidence="3">6.3.4.15</ecNumber>
    </recommendedName>
</protein>
<dbReference type="NCBIfam" id="TIGR00121">
    <property type="entry name" value="birA_ligase"/>
    <property type="match status" value="1"/>
</dbReference>
<comment type="catalytic activity">
    <reaction evidence="4">
        <text>biotin + L-lysyl-[protein] + ATP = N(6)-biotinyl-L-lysyl-[protein] + AMP + diphosphate + H(+)</text>
        <dbReference type="Rhea" id="RHEA:11756"/>
        <dbReference type="Rhea" id="RHEA-COMP:9752"/>
        <dbReference type="Rhea" id="RHEA-COMP:10505"/>
        <dbReference type="ChEBI" id="CHEBI:15378"/>
        <dbReference type="ChEBI" id="CHEBI:29969"/>
        <dbReference type="ChEBI" id="CHEBI:30616"/>
        <dbReference type="ChEBI" id="CHEBI:33019"/>
        <dbReference type="ChEBI" id="CHEBI:57586"/>
        <dbReference type="ChEBI" id="CHEBI:83144"/>
        <dbReference type="ChEBI" id="CHEBI:456215"/>
        <dbReference type="EC" id="6.3.4.15"/>
    </reaction>
</comment>
<dbReference type="InterPro" id="IPR004143">
    <property type="entry name" value="BPL_LPL_catalytic"/>
</dbReference>
<dbReference type="Pfam" id="PF02237">
    <property type="entry name" value="BPL_C"/>
    <property type="match status" value="1"/>
</dbReference>
<dbReference type="GO" id="GO:0005737">
    <property type="term" value="C:cytoplasm"/>
    <property type="evidence" value="ECO:0007669"/>
    <property type="project" value="TreeGrafter"/>
</dbReference>
<dbReference type="InterPro" id="IPR004408">
    <property type="entry name" value="Biotin_CoA_COase_ligase"/>
</dbReference>
<keyword evidence="2" id="KW-0092">Biotin</keyword>
<dbReference type="InterPro" id="IPR045864">
    <property type="entry name" value="aa-tRNA-synth_II/BPL/LPL"/>
</dbReference>
<comment type="caution">
    <text evidence="6">The sequence shown here is derived from an EMBL/GenBank/DDBJ whole genome shotgun (WGS) entry which is preliminary data.</text>
</comment>
<dbReference type="InterPro" id="IPR003142">
    <property type="entry name" value="BPL_C"/>
</dbReference>
<reference evidence="6" key="1">
    <citation type="submission" date="2022-06" db="EMBL/GenBank/DDBJ databases">
        <title>Sphingomicrobium sedimins sp. nov., a marine bacterium isolated from tidal flat.</title>
        <authorList>
            <person name="Kim C.-H."/>
            <person name="Yoo Y."/>
            <person name="Kim J.-J."/>
        </authorList>
    </citation>
    <scope>NUCLEOTIDE SEQUENCE</scope>
    <source>
        <strain evidence="6">GRR-S6-50</strain>
    </source>
</reference>
<evidence type="ECO:0000259" key="5">
    <source>
        <dbReference type="PROSITE" id="PS51733"/>
    </source>
</evidence>
<evidence type="ECO:0000256" key="2">
    <source>
        <dbReference type="ARBA" id="ARBA00023267"/>
    </source>
</evidence>
<accession>A0A9X2EGF8</accession>
<dbReference type="Pfam" id="PF03099">
    <property type="entry name" value="BPL_LplA_LipB"/>
    <property type="match status" value="1"/>
</dbReference>
<dbReference type="Proteomes" id="UP001155128">
    <property type="component" value="Unassembled WGS sequence"/>
</dbReference>
<keyword evidence="7" id="KW-1185">Reference proteome</keyword>
<evidence type="ECO:0000313" key="6">
    <source>
        <dbReference type="EMBL" id="MCM8557017.1"/>
    </source>
</evidence>
<evidence type="ECO:0000256" key="4">
    <source>
        <dbReference type="ARBA" id="ARBA00047846"/>
    </source>
</evidence>
<dbReference type="EMBL" id="JAMSHT010000001">
    <property type="protein sequence ID" value="MCM8557017.1"/>
    <property type="molecule type" value="Genomic_DNA"/>
</dbReference>
<organism evidence="6 7">
    <name type="scientific">Sphingomicrobium sediminis</name>
    <dbReference type="NCBI Taxonomy" id="2950949"/>
    <lineage>
        <taxon>Bacteria</taxon>
        <taxon>Pseudomonadati</taxon>
        <taxon>Pseudomonadota</taxon>
        <taxon>Alphaproteobacteria</taxon>
        <taxon>Sphingomonadales</taxon>
        <taxon>Sphingomonadaceae</taxon>
        <taxon>Sphingomicrobium</taxon>
    </lineage>
</organism>
<dbReference type="AlphaFoldDB" id="A0A9X2EGF8"/>
<feature type="domain" description="BPL/LPL catalytic" evidence="5">
    <location>
        <begin position="1"/>
        <end position="147"/>
    </location>
</feature>
<keyword evidence="1 6" id="KW-0436">Ligase</keyword>
<name>A0A9X2EGF8_9SPHN</name>
<evidence type="ECO:0000256" key="1">
    <source>
        <dbReference type="ARBA" id="ARBA00022598"/>
    </source>
</evidence>
<evidence type="ECO:0000256" key="3">
    <source>
        <dbReference type="ARBA" id="ARBA00024227"/>
    </source>
</evidence>
<evidence type="ECO:0000313" key="7">
    <source>
        <dbReference type="Proteomes" id="UP001155128"/>
    </source>
</evidence>
<dbReference type="PROSITE" id="PS51733">
    <property type="entry name" value="BPL_LPL_CATALYTIC"/>
    <property type="match status" value="1"/>
</dbReference>
<dbReference type="Gene3D" id="3.30.930.10">
    <property type="entry name" value="Bira Bifunctional Protein, Domain 2"/>
    <property type="match status" value="1"/>
</dbReference>
<dbReference type="GO" id="GO:0004077">
    <property type="term" value="F:biotin--[biotin carboxyl-carrier protein] ligase activity"/>
    <property type="evidence" value="ECO:0007669"/>
    <property type="project" value="UniProtKB-EC"/>
</dbReference>
<gene>
    <name evidence="6" type="ORF">NDO55_04190</name>
</gene>
<dbReference type="EC" id="6.3.4.15" evidence="3"/>
<dbReference type="PANTHER" id="PTHR12835:SF5">
    <property type="entry name" value="BIOTIN--PROTEIN LIGASE"/>
    <property type="match status" value="1"/>
</dbReference>
<dbReference type="SUPFAM" id="SSF55681">
    <property type="entry name" value="Class II aaRS and biotin synthetases"/>
    <property type="match status" value="1"/>
</dbReference>
<sequence>MHAVEGDWLVAKRQDAGRGRQGRDWEGLDGNFFGSTLVQLKDGDPPAATLSLVAGLALIDAVELAAPQADLMLKWPNDLLLGGAKLAGILLERSGGKVVAGFGVNLAAAPEIEGREIASLKDDVVIAPEAFAPLLAGAFSRLLSAWRSSEPSAIIMAWMQRGHPVGTDLSVHDGDGVVKQGRFAGLTEDGALRLDTGETMLEIRAGDVTLATASRGE</sequence>